<proteinExistence type="predicted"/>
<organism evidence="1 2">
    <name type="scientific">Natrarchaeobaculum aegyptiacum</name>
    <dbReference type="NCBI Taxonomy" id="745377"/>
    <lineage>
        <taxon>Archaea</taxon>
        <taxon>Methanobacteriati</taxon>
        <taxon>Methanobacteriota</taxon>
        <taxon>Stenosarchaea group</taxon>
        <taxon>Halobacteria</taxon>
        <taxon>Halobacteriales</taxon>
        <taxon>Natrialbaceae</taxon>
        <taxon>Natrarchaeobaculum</taxon>
    </lineage>
</organism>
<reference evidence="2" key="1">
    <citation type="submission" date="2017-02" db="EMBL/GenBank/DDBJ databases">
        <title>Natronthermophilus aegyptiacus gen. nov.,sp. nov., an aerobic, extremely halophilic alkalithermophilic archaeon isolated from the athalassohaline Wadi An Natrun, Egypt.</title>
        <authorList>
            <person name="Zhao B."/>
        </authorList>
    </citation>
    <scope>NUCLEOTIDE SEQUENCE [LARGE SCALE GENOMIC DNA]</scope>
    <source>
        <strain evidence="2">JW/NM-HA 15</strain>
    </source>
</reference>
<dbReference type="AlphaFoldDB" id="A0A2Z2HY90"/>
<dbReference type="InterPro" id="IPR052045">
    <property type="entry name" value="Sulfur_Carrier/Prot_Modifier"/>
</dbReference>
<dbReference type="SUPFAM" id="SSF54285">
    <property type="entry name" value="MoaD/ThiS"/>
    <property type="match status" value="1"/>
</dbReference>
<sequence length="86" mass="9309">MEVTVYGPLRSATGDKQVRVAFEGRTVHEALEALVEAYPRAEQYLYRHDGTLASSVRISIAGERVDLDDPCPADAEVTVHPAVQGG</sequence>
<dbReference type="InterPro" id="IPR054834">
    <property type="entry name" value="SAMP1_3"/>
</dbReference>
<evidence type="ECO:0000313" key="1">
    <source>
        <dbReference type="EMBL" id="ARS90707.1"/>
    </source>
</evidence>
<dbReference type="NCBIfam" id="NF041918">
    <property type="entry name" value="SAMP1"/>
    <property type="match status" value="1"/>
</dbReference>
<dbReference type="GeneID" id="32895181"/>
<dbReference type="EMBL" id="CP019893">
    <property type="protein sequence ID" value="ARS90707.1"/>
    <property type="molecule type" value="Genomic_DNA"/>
</dbReference>
<dbReference type="PANTHER" id="PTHR38031">
    <property type="entry name" value="SULFUR CARRIER PROTEIN SLR0821-RELATED"/>
    <property type="match status" value="1"/>
</dbReference>
<dbReference type="OrthoDB" id="184665at2157"/>
<dbReference type="InterPro" id="IPR016155">
    <property type="entry name" value="Mopterin_synth/thiamin_S_b"/>
</dbReference>
<protein>
    <submittedName>
        <fullName evidence="1">Molybdopterin synthase sulfur carrier subunit</fullName>
    </submittedName>
</protein>
<dbReference type="Proteomes" id="UP000250088">
    <property type="component" value="Chromosome"/>
</dbReference>
<dbReference type="InterPro" id="IPR012675">
    <property type="entry name" value="Beta-grasp_dom_sf"/>
</dbReference>
<evidence type="ECO:0000313" key="2">
    <source>
        <dbReference type="Proteomes" id="UP000250088"/>
    </source>
</evidence>
<dbReference type="InterPro" id="IPR003749">
    <property type="entry name" value="ThiS/MoaD-like"/>
</dbReference>
<gene>
    <name evidence="1" type="ORF">B1756_13855</name>
</gene>
<dbReference type="RefSeq" id="WP_086889078.1">
    <property type="nucleotide sequence ID" value="NZ_CP019893.1"/>
</dbReference>
<dbReference type="KEGG" id="naj:B1756_13855"/>
<dbReference type="Pfam" id="PF02597">
    <property type="entry name" value="ThiS"/>
    <property type="match status" value="1"/>
</dbReference>
<keyword evidence="2" id="KW-1185">Reference proteome</keyword>
<dbReference type="Gene3D" id="3.10.20.30">
    <property type="match status" value="1"/>
</dbReference>
<dbReference type="PANTHER" id="PTHR38031:SF1">
    <property type="entry name" value="SULFUR CARRIER PROTEIN CYSO"/>
    <property type="match status" value="1"/>
</dbReference>
<name>A0A2Z2HY90_9EURY</name>
<accession>A0A2Z2HY90</accession>